<gene>
    <name evidence="4" type="ORF">OP10G_4123</name>
</gene>
<dbReference type="HOGENOM" id="CLU_032916_1_1_0"/>
<dbReference type="Proteomes" id="UP000027982">
    <property type="component" value="Chromosome"/>
</dbReference>
<sequence>MPSPLETLKSRLADVNALRSATAMMDWDQQTYMPRGGAEARAEHLGILSRMAHETFVADETRRALDDAQGSAEGDDAAMIRVTRRDIDLATKLPTKLVEEKSKLAAIAHERWVEARAKSDFAGFAPTLERMFDIVREEAEHLGYTDHIYDALIDQYEEGATAAEVRAMFESIKGPQVALVKKIKEQPQVDDAFLYGNWDEGAQSKFTEHLAKAVGFDFERGRQDTAPHPFCTGWSVGDIRLTTRYKPYLGSAIFGTLHEAGHGMYEQGSPMAWDRTPLAGGVSLGLHESQSRLWENIVGRSRAFWERFLPGLKESFPAIGDVDLDTFYRAINKVEPSYIRVEADELTYNLHVLVRFELECDVLTGKLAVKDLPDAWNAKYEEYLGITPRNDAEGCLQDVHWSMGSIGYFPTYSMGNLLSYQIWTALQRDLGDTDALISSGDFASILTWLQDHVYSKGRKYSPKDLVRQVTGEAISSRSYLDGLERKYVEIYRL</sequence>
<dbReference type="KEGG" id="fgi:OP10G_4123"/>
<dbReference type="STRING" id="661478.OP10G_4123"/>
<dbReference type="GO" id="GO:0004181">
    <property type="term" value="F:metallocarboxypeptidase activity"/>
    <property type="evidence" value="ECO:0007669"/>
    <property type="project" value="UniProtKB-UniRule"/>
</dbReference>
<keyword evidence="1" id="KW-0645">Protease</keyword>
<keyword evidence="1" id="KW-0482">Metalloprotease</keyword>
<name>A0A068NVL6_FIMGI</name>
<evidence type="ECO:0000313" key="5">
    <source>
        <dbReference type="Proteomes" id="UP000027982"/>
    </source>
</evidence>
<dbReference type="PANTHER" id="PTHR34217">
    <property type="entry name" value="METAL-DEPENDENT CARBOXYPEPTIDASE"/>
    <property type="match status" value="1"/>
</dbReference>
<organism evidence="4 5">
    <name type="scientific">Fimbriimonas ginsengisoli Gsoil 348</name>
    <dbReference type="NCBI Taxonomy" id="661478"/>
    <lineage>
        <taxon>Bacteria</taxon>
        <taxon>Bacillati</taxon>
        <taxon>Armatimonadota</taxon>
        <taxon>Fimbriimonadia</taxon>
        <taxon>Fimbriimonadales</taxon>
        <taxon>Fimbriimonadaceae</taxon>
        <taxon>Fimbriimonas</taxon>
    </lineage>
</organism>
<dbReference type="AlphaFoldDB" id="A0A068NVL6"/>
<protein>
    <recommendedName>
        <fullName evidence="1">Metal-dependent carboxypeptidase</fullName>
        <ecNumber evidence="1">3.4.17.19</ecNumber>
    </recommendedName>
</protein>
<dbReference type="CDD" id="cd06460">
    <property type="entry name" value="M32_Taq"/>
    <property type="match status" value="1"/>
</dbReference>
<accession>A0A068NVL6</accession>
<comment type="function">
    <text evidence="1">Broad specificity carboxypetidase that releases amino acids sequentially from the C-terminus, including neutral, aromatic, polar and basic residues.</text>
</comment>
<dbReference type="OrthoDB" id="9772308at2"/>
<evidence type="ECO:0000256" key="3">
    <source>
        <dbReference type="PIRSR" id="PIRSR006615-2"/>
    </source>
</evidence>
<keyword evidence="1" id="KW-0378">Hydrolase</keyword>
<dbReference type="Pfam" id="PF02074">
    <property type="entry name" value="Peptidase_M32"/>
    <property type="match status" value="1"/>
</dbReference>
<dbReference type="EMBL" id="CP007139">
    <property type="protein sequence ID" value="AIE87491.1"/>
    <property type="molecule type" value="Genomic_DNA"/>
</dbReference>
<dbReference type="GO" id="GO:0046872">
    <property type="term" value="F:metal ion binding"/>
    <property type="evidence" value="ECO:0007669"/>
    <property type="project" value="UniProtKB-KW"/>
</dbReference>
<dbReference type="Gene3D" id="1.10.1370.30">
    <property type="match status" value="1"/>
</dbReference>
<keyword evidence="2" id="KW-0862">Zinc</keyword>
<comment type="catalytic activity">
    <reaction evidence="1">
        <text>Release of a C-terminal amino acid with broad specificity, except for -Pro.</text>
        <dbReference type="EC" id="3.4.17.19"/>
    </reaction>
</comment>
<dbReference type="EC" id="3.4.17.19" evidence="1"/>
<dbReference type="PIRSF" id="PIRSF006615">
    <property type="entry name" value="Zn_crbxpep_Taq"/>
    <property type="match status" value="1"/>
</dbReference>
<keyword evidence="1 2" id="KW-0479">Metal-binding</keyword>
<evidence type="ECO:0000256" key="2">
    <source>
        <dbReference type="PIRSR" id="PIRSR006615-1"/>
    </source>
</evidence>
<feature type="active site" description="Proton donor/acceptor" evidence="3">
    <location>
        <position position="259"/>
    </location>
</feature>
<keyword evidence="1 4" id="KW-0121">Carboxypeptidase</keyword>
<dbReference type="PANTHER" id="PTHR34217:SF1">
    <property type="entry name" value="CARBOXYPEPTIDASE 1"/>
    <property type="match status" value="1"/>
</dbReference>
<dbReference type="SUPFAM" id="SSF55486">
    <property type="entry name" value="Metalloproteases ('zincins'), catalytic domain"/>
    <property type="match status" value="1"/>
</dbReference>
<evidence type="ECO:0000313" key="4">
    <source>
        <dbReference type="EMBL" id="AIE87491.1"/>
    </source>
</evidence>
<comment type="cofactor">
    <cofactor evidence="2">
        <name>Zn(2+)</name>
        <dbReference type="ChEBI" id="CHEBI:29105"/>
    </cofactor>
    <text evidence="2">Binds 1 zinc ion per subunit.</text>
</comment>
<feature type="binding site" evidence="2">
    <location>
        <position position="262"/>
    </location>
    <ligand>
        <name>Zn(2+)</name>
        <dbReference type="ChEBI" id="CHEBI:29105"/>
        <note>catalytic</note>
    </ligand>
</feature>
<feature type="binding site" evidence="2">
    <location>
        <position position="288"/>
    </location>
    <ligand>
        <name>Zn(2+)</name>
        <dbReference type="ChEBI" id="CHEBI:29105"/>
        <note>catalytic</note>
    </ligand>
</feature>
<proteinExistence type="inferred from homology"/>
<dbReference type="InterPro" id="IPR001333">
    <property type="entry name" value="Peptidase_M32_Taq"/>
</dbReference>
<keyword evidence="5" id="KW-1185">Reference proteome</keyword>
<dbReference type="eggNOG" id="COG2317">
    <property type="taxonomic scope" value="Bacteria"/>
</dbReference>
<reference evidence="4 5" key="1">
    <citation type="journal article" date="2014" name="PLoS ONE">
        <title>The first complete genome sequence of the class fimbriimonadia in the phylum armatimonadetes.</title>
        <authorList>
            <person name="Hu Z.Y."/>
            <person name="Wang Y.Z."/>
            <person name="Im W.T."/>
            <person name="Wang S.Y."/>
            <person name="Zhao G.P."/>
            <person name="Zheng H.J."/>
            <person name="Quan Z.X."/>
        </authorList>
    </citation>
    <scope>NUCLEOTIDE SEQUENCE [LARGE SCALE GENOMIC DNA]</scope>
    <source>
        <strain evidence="4">Gsoil 348</strain>
    </source>
</reference>
<dbReference type="PROSITE" id="PS52034">
    <property type="entry name" value="PEPTIDASE_M32"/>
    <property type="match status" value="1"/>
</dbReference>
<evidence type="ECO:0000256" key="1">
    <source>
        <dbReference type="PIRNR" id="PIRNR006615"/>
    </source>
</evidence>
<dbReference type="GO" id="GO:0006508">
    <property type="term" value="P:proteolysis"/>
    <property type="evidence" value="ECO:0007669"/>
    <property type="project" value="UniProtKB-UniRule"/>
</dbReference>
<dbReference type="RefSeq" id="WP_025228610.1">
    <property type="nucleotide sequence ID" value="NZ_CP007139.1"/>
</dbReference>
<comment type="similarity">
    <text evidence="1">Belongs to the peptidase M32 family.</text>
</comment>
<dbReference type="PRINTS" id="PR00998">
    <property type="entry name" value="CRBOXYPTASET"/>
</dbReference>
<feature type="binding site" evidence="2">
    <location>
        <position position="258"/>
    </location>
    <ligand>
        <name>Zn(2+)</name>
        <dbReference type="ChEBI" id="CHEBI:29105"/>
        <note>catalytic</note>
    </ligand>
</feature>